<evidence type="ECO:0000313" key="2">
    <source>
        <dbReference type="EMBL" id="RNA25748.1"/>
    </source>
</evidence>
<dbReference type="InterPro" id="IPR024599">
    <property type="entry name" value="RB_N"/>
</dbReference>
<dbReference type="PANTHER" id="PTHR13742:SF17">
    <property type="entry name" value="RE32990P-RELATED"/>
    <property type="match status" value="1"/>
</dbReference>
<dbReference type="GO" id="GO:0005667">
    <property type="term" value="C:transcription regulator complex"/>
    <property type="evidence" value="ECO:0007669"/>
    <property type="project" value="TreeGrafter"/>
</dbReference>
<proteinExistence type="predicted"/>
<dbReference type="PANTHER" id="PTHR13742">
    <property type="entry name" value="RETINOBLASTOMA-ASSOCIATED PROTEIN RB -RELATED"/>
    <property type="match status" value="1"/>
</dbReference>
<feature type="domain" description="Retinoblastoma-associated protein N-terminal" evidence="1">
    <location>
        <begin position="132"/>
        <end position="267"/>
    </location>
</feature>
<keyword evidence="3" id="KW-1185">Reference proteome</keyword>
<dbReference type="InterPro" id="IPR028309">
    <property type="entry name" value="RB_fam"/>
</dbReference>
<evidence type="ECO:0000259" key="1">
    <source>
        <dbReference type="SMART" id="SM01367"/>
    </source>
</evidence>
<feature type="non-terminal residue" evidence="2">
    <location>
        <position position="495"/>
    </location>
</feature>
<dbReference type="GO" id="GO:0006357">
    <property type="term" value="P:regulation of transcription by RNA polymerase II"/>
    <property type="evidence" value="ECO:0007669"/>
    <property type="project" value="InterPro"/>
</dbReference>
<reference evidence="2 3" key="1">
    <citation type="journal article" date="2018" name="Sci. Rep.">
        <title>Genomic signatures of local adaptation to the degree of environmental predictability in rotifers.</title>
        <authorList>
            <person name="Franch-Gras L."/>
            <person name="Hahn C."/>
            <person name="Garcia-Roger E.M."/>
            <person name="Carmona M.J."/>
            <person name="Serra M."/>
            <person name="Gomez A."/>
        </authorList>
    </citation>
    <scope>NUCLEOTIDE SEQUENCE [LARGE SCALE GENOMIC DNA]</scope>
    <source>
        <strain evidence="2">HYR1</strain>
    </source>
</reference>
<organism evidence="2 3">
    <name type="scientific">Brachionus plicatilis</name>
    <name type="common">Marine rotifer</name>
    <name type="synonym">Brachionus muelleri</name>
    <dbReference type="NCBI Taxonomy" id="10195"/>
    <lineage>
        <taxon>Eukaryota</taxon>
        <taxon>Metazoa</taxon>
        <taxon>Spiralia</taxon>
        <taxon>Gnathifera</taxon>
        <taxon>Rotifera</taxon>
        <taxon>Eurotatoria</taxon>
        <taxon>Monogononta</taxon>
        <taxon>Pseudotrocha</taxon>
        <taxon>Ploima</taxon>
        <taxon>Brachionidae</taxon>
        <taxon>Brachionus</taxon>
    </lineage>
</organism>
<dbReference type="GO" id="GO:0030154">
    <property type="term" value="P:cell differentiation"/>
    <property type="evidence" value="ECO:0007669"/>
    <property type="project" value="TreeGrafter"/>
</dbReference>
<sequence length="495" mass="58904">MEIEQTEDKDNENKLNVQFRKKITELVEYLGLKDVNLIYENFVDSESRNSIENICLNLIDETWTNFEHLKNIFSIENEEEHWLGCCLYLAYEKISYIVRKKMEVENQNNQNQLSNKKNPTDKLDSEIISKIDSFPFFSILKLLRQLKIDLSKFLKLTNKLIEILKVPAHLSTRLIKIESNFNVARVLFEKYETIFKNVFNYSYEFLINFFATDQHTIDTHSKVNSKHFFTFGWLLFINIKNQFPHISNDLVNSYHLLICCINYLYQRIENLNQQYLLDISICRKNGLKSLKFNKFIDYICKKYDGNSIEIKTVNEYYFQPQIKNLLSDKCESMEFLHILCTKLDKNYEKILLNRNNCANTELSFNLDIDERVLLKKLVHHSEKMAIDQEEKALFSIKVSDSLQTIYDLDNHEHESKPHNHKFEFQKNLDLFKTLFINDVIKNFNESGLDDLAHVKENVIYLLNEFFAIVYNFYLLSIDILISNEKKRLGLDCFLK</sequence>
<dbReference type="Proteomes" id="UP000276133">
    <property type="component" value="Unassembled WGS sequence"/>
</dbReference>
<dbReference type="Gene3D" id="1.10.472.140">
    <property type="match status" value="1"/>
</dbReference>
<dbReference type="OrthoDB" id="844594at2759"/>
<dbReference type="EMBL" id="REGN01002863">
    <property type="protein sequence ID" value="RNA25748.1"/>
    <property type="molecule type" value="Genomic_DNA"/>
</dbReference>
<dbReference type="SMART" id="SM01367">
    <property type="entry name" value="DUF3452"/>
    <property type="match status" value="1"/>
</dbReference>
<accession>A0A3M7RR27</accession>
<dbReference type="GO" id="GO:0000785">
    <property type="term" value="C:chromatin"/>
    <property type="evidence" value="ECO:0007669"/>
    <property type="project" value="TreeGrafter"/>
</dbReference>
<dbReference type="GO" id="GO:0000977">
    <property type="term" value="F:RNA polymerase II transcription regulatory region sequence-specific DNA binding"/>
    <property type="evidence" value="ECO:0007669"/>
    <property type="project" value="TreeGrafter"/>
</dbReference>
<protein>
    <submittedName>
        <fullName evidence="2">Retinoblastoma 1</fullName>
    </submittedName>
</protein>
<comment type="caution">
    <text evidence="2">The sequence shown here is derived from an EMBL/GenBank/DDBJ whole genome shotgun (WGS) entry which is preliminary data.</text>
</comment>
<dbReference type="GO" id="GO:2000134">
    <property type="term" value="P:negative regulation of G1/S transition of mitotic cell cycle"/>
    <property type="evidence" value="ECO:0007669"/>
    <property type="project" value="TreeGrafter"/>
</dbReference>
<dbReference type="Pfam" id="PF11934">
    <property type="entry name" value="DUF3452"/>
    <property type="match status" value="1"/>
</dbReference>
<evidence type="ECO:0000313" key="3">
    <source>
        <dbReference type="Proteomes" id="UP000276133"/>
    </source>
</evidence>
<name>A0A3M7RR27_BRAPC</name>
<dbReference type="AlphaFoldDB" id="A0A3M7RR27"/>
<gene>
    <name evidence="2" type="ORF">BpHYR1_027561</name>
</gene>
<dbReference type="STRING" id="10195.A0A3M7RR27"/>